<protein>
    <submittedName>
        <fullName evidence="1">Uncharacterized protein</fullName>
    </submittedName>
</protein>
<dbReference type="EMBL" id="KL142374">
    <property type="protein sequence ID" value="KDR78864.1"/>
    <property type="molecule type" value="Genomic_DNA"/>
</dbReference>
<sequence length="78" mass="8805">MDTLEPPRRSKLCKHLRTNLKSQMIPSDFLLGGLCIIGVILQDSAGSVLRLPLLHGTFWRLTYLVYQPRLSPEGISQD</sequence>
<dbReference type="HOGENOM" id="CLU_2622212_0_0_1"/>
<gene>
    <name evidence="1" type="ORF">GALMADRAFT_224115</name>
</gene>
<evidence type="ECO:0000313" key="1">
    <source>
        <dbReference type="EMBL" id="KDR78864.1"/>
    </source>
</evidence>
<name>A0A067TG34_GALM3</name>
<evidence type="ECO:0000313" key="2">
    <source>
        <dbReference type="Proteomes" id="UP000027222"/>
    </source>
</evidence>
<proteinExistence type="predicted"/>
<reference evidence="2" key="1">
    <citation type="journal article" date="2014" name="Proc. Natl. Acad. Sci. U.S.A.">
        <title>Extensive sampling of basidiomycete genomes demonstrates inadequacy of the white-rot/brown-rot paradigm for wood decay fungi.</title>
        <authorList>
            <person name="Riley R."/>
            <person name="Salamov A.A."/>
            <person name="Brown D.W."/>
            <person name="Nagy L.G."/>
            <person name="Floudas D."/>
            <person name="Held B.W."/>
            <person name="Levasseur A."/>
            <person name="Lombard V."/>
            <person name="Morin E."/>
            <person name="Otillar R."/>
            <person name="Lindquist E.A."/>
            <person name="Sun H."/>
            <person name="LaButti K.M."/>
            <person name="Schmutz J."/>
            <person name="Jabbour D."/>
            <person name="Luo H."/>
            <person name="Baker S.E."/>
            <person name="Pisabarro A.G."/>
            <person name="Walton J.D."/>
            <person name="Blanchette R.A."/>
            <person name="Henrissat B."/>
            <person name="Martin F."/>
            <person name="Cullen D."/>
            <person name="Hibbett D.S."/>
            <person name="Grigoriev I.V."/>
        </authorList>
    </citation>
    <scope>NUCLEOTIDE SEQUENCE [LARGE SCALE GENOMIC DNA]</scope>
    <source>
        <strain evidence="2">CBS 339.88</strain>
    </source>
</reference>
<accession>A0A067TG34</accession>
<dbReference type="Proteomes" id="UP000027222">
    <property type="component" value="Unassembled WGS sequence"/>
</dbReference>
<organism evidence="1 2">
    <name type="scientific">Galerina marginata (strain CBS 339.88)</name>
    <dbReference type="NCBI Taxonomy" id="685588"/>
    <lineage>
        <taxon>Eukaryota</taxon>
        <taxon>Fungi</taxon>
        <taxon>Dikarya</taxon>
        <taxon>Basidiomycota</taxon>
        <taxon>Agaricomycotina</taxon>
        <taxon>Agaricomycetes</taxon>
        <taxon>Agaricomycetidae</taxon>
        <taxon>Agaricales</taxon>
        <taxon>Agaricineae</taxon>
        <taxon>Strophariaceae</taxon>
        <taxon>Galerina</taxon>
    </lineage>
</organism>
<keyword evidence="2" id="KW-1185">Reference proteome</keyword>
<dbReference type="AlphaFoldDB" id="A0A067TG34"/>